<name>A0A7D9JK30_PARCT</name>
<evidence type="ECO:0000313" key="3">
    <source>
        <dbReference type="EMBL" id="CAB4030479.1"/>
    </source>
</evidence>
<dbReference type="InterPro" id="IPR036514">
    <property type="entry name" value="SGNH_hydro_sf"/>
</dbReference>
<feature type="coiled-coil region" evidence="1">
    <location>
        <begin position="282"/>
        <end position="330"/>
    </location>
</feature>
<organism evidence="3 4">
    <name type="scientific">Paramuricea clavata</name>
    <name type="common">Red gorgonian</name>
    <name type="synonym">Violescent sea-whip</name>
    <dbReference type="NCBI Taxonomy" id="317549"/>
    <lineage>
        <taxon>Eukaryota</taxon>
        <taxon>Metazoa</taxon>
        <taxon>Cnidaria</taxon>
        <taxon>Anthozoa</taxon>
        <taxon>Octocorallia</taxon>
        <taxon>Malacalcyonacea</taxon>
        <taxon>Plexauridae</taxon>
        <taxon>Paramuricea</taxon>
    </lineage>
</organism>
<evidence type="ECO:0000256" key="1">
    <source>
        <dbReference type="SAM" id="Coils"/>
    </source>
</evidence>
<evidence type="ECO:0000256" key="2">
    <source>
        <dbReference type="SAM" id="MobiDB-lite"/>
    </source>
</evidence>
<feature type="region of interest" description="Disordered" evidence="2">
    <location>
        <begin position="336"/>
        <end position="457"/>
    </location>
</feature>
<dbReference type="AlphaFoldDB" id="A0A7D9JK30"/>
<proteinExistence type="predicted"/>
<dbReference type="Gene3D" id="3.40.50.1110">
    <property type="entry name" value="SGNH hydrolase"/>
    <property type="match status" value="1"/>
</dbReference>
<feature type="compositionally biased region" description="Basic and acidic residues" evidence="2">
    <location>
        <begin position="395"/>
        <end position="410"/>
    </location>
</feature>
<feature type="compositionally biased region" description="Polar residues" evidence="2">
    <location>
        <begin position="354"/>
        <end position="364"/>
    </location>
</feature>
<feature type="compositionally biased region" description="Basic and acidic residues" evidence="2">
    <location>
        <begin position="436"/>
        <end position="449"/>
    </location>
</feature>
<comment type="caution">
    <text evidence="3">The sequence shown here is derived from an EMBL/GenBank/DDBJ whole genome shotgun (WGS) entry which is preliminary data.</text>
</comment>
<keyword evidence="1" id="KW-0175">Coiled coil</keyword>
<keyword evidence="4" id="KW-1185">Reference proteome</keyword>
<protein>
    <submittedName>
        <fullName evidence="3">Furin, partial</fullName>
    </submittedName>
</protein>
<sequence length="622" mass="70487">MDEGHALLSSDNIDFELADKTSTNVVDQVKYINEFISFKYSILSRIYKIFKFLLQHAAVMDEGHALLSSDNIDFELADKTSTNVVDQAKHTNGTSKYLVVNDKNKFKWIGPFEGLKNLMNELTGKETKWSSPGGYCKLLELNEVVLQLESEDTNAACVSGNSEISINFDEEVASNESENQISSGQLNEYESLLNTVRSLEAKLESRINDLASEVHETRLELQVEKIARGNLEAEYTELASEALEIRSELDIRNLARDENEIIKSRDESISTVFNKGFLVKENASLKDENALLKQQINNYKCITSDLRTKVKDLENEKDSLVTVIKILQSEQEQHKTEALSSWNVVNRHKKSTKSRNALEQNPSGKHQRHDLQLQNQFIDLSDCESDGNESNTDISAKHGEKPRQSGDKPNQRRSGQNSRKIERRQQSKGNIQDRQSNLDERKDKSEPKATKQRQPNIVILGDSMLKHLNPRRIQQGIDQKISIKTFPGAGVDEMTHYVKPTLQKKPKHIILHIGTNDLQTKSPDALIKAVTKLGEAITQKISGIELTLSEVITRTDDLQLADKVNIYNNKLDNLCIERNWGFITHKSITKTHLNSYGLHLNQRGTTALARNIKQFLKNQSLN</sequence>
<reference evidence="3" key="1">
    <citation type="submission" date="2020-04" db="EMBL/GenBank/DDBJ databases">
        <authorList>
            <person name="Alioto T."/>
            <person name="Alioto T."/>
            <person name="Gomez Garrido J."/>
        </authorList>
    </citation>
    <scope>NUCLEOTIDE SEQUENCE</scope>
    <source>
        <strain evidence="3">A484AB</strain>
    </source>
</reference>
<accession>A0A7D9JK30</accession>
<dbReference type="OrthoDB" id="10072345at2759"/>
<dbReference type="EMBL" id="CACRXK020016902">
    <property type="protein sequence ID" value="CAB4030479.1"/>
    <property type="molecule type" value="Genomic_DNA"/>
</dbReference>
<dbReference type="Proteomes" id="UP001152795">
    <property type="component" value="Unassembled WGS sequence"/>
</dbReference>
<gene>
    <name evidence="3" type="ORF">PACLA_8A034374</name>
</gene>
<evidence type="ECO:0000313" key="4">
    <source>
        <dbReference type="Proteomes" id="UP001152795"/>
    </source>
</evidence>
<dbReference type="SUPFAM" id="SSF52266">
    <property type="entry name" value="SGNH hydrolase"/>
    <property type="match status" value="1"/>
</dbReference>